<evidence type="ECO:0000256" key="5">
    <source>
        <dbReference type="SAM" id="Phobius"/>
    </source>
</evidence>
<keyword evidence="2 5" id="KW-0812">Transmembrane</keyword>
<feature type="transmembrane region" description="Helical" evidence="5">
    <location>
        <begin position="131"/>
        <end position="152"/>
    </location>
</feature>
<comment type="subcellular location">
    <subcellularLocation>
        <location evidence="1">Membrane</location>
        <topology evidence="1">Multi-pass membrane protein</topology>
    </subcellularLocation>
</comment>
<feature type="transmembrane region" description="Helical" evidence="5">
    <location>
        <begin position="159"/>
        <end position="179"/>
    </location>
</feature>
<evidence type="ECO:0000256" key="1">
    <source>
        <dbReference type="ARBA" id="ARBA00004141"/>
    </source>
</evidence>
<evidence type="ECO:0000313" key="7">
    <source>
        <dbReference type="Proteomes" id="UP001056455"/>
    </source>
</evidence>
<name>A0ABY4YX22_9MICO</name>
<dbReference type="EMBL" id="CP099489">
    <property type="protein sequence ID" value="USQ81326.1"/>
    <property type="molecule type" value="Genomic_DNA"/>
</dbReference>
<dbReference type="Gene3D" id="1.20.120.1780">
    <property type="entry name" value="UbiA prenyltransferase"/>
    <property type="match status" value="1"/>
</dbReference>
<evidence type="ECO:0000256" key="2">
    <source>
        <dbReference type="ARBA" id="ARBA00022692"/>
    </source>
</evidence>
<feature type="transmembrane region" description="Helical" evidence="5">
    <location>
        <begin position="199"/>
        <end position="219"/>
    </location>
</feature>
<evidence type="ECO:0000256" key="4">
    <source>
        <dbReference type="ARBA" id="ARBA00023136"/>
    </source>
</evidence>
<accession>A0ABY4YX22</accession>
<reference evidence="6" key="1">
    <citation type="submission" date="2022-06" db="EMBL/GenBank/DDBJ databases">
        <title>Ornithinimicrobium HY1793.</title>
        <authorList>
            <person name="Huang Y."/>
        </authorList>
    </citation>
    <scope>NUCLEOTIDE SEQUENCE</scope>
    <source>
        <strain evidence="6">HY1793</strain>
    </source>
</reference>
<dbReference type="Pfam" id="PF01040">
    <property type="entry name" value="UbiA"/>
    <property type="match status" value="1"/>
</dbReference>
<sequence>MSTLGTVRGLALACHPLPTAAVTVFALLLALGAGGAVEVVVVVAAVLAGQLVIGWDNDLRDAARDRAAGRTDKPLARGALRPRIVRAARGLALLLVVVLSLWSGGWLGLALHVGLVVGSGLAYNAGVKATIWSWLPYAVAFGTLPAFVWLSVGRGAAPWWVVTVGALLGVGAHLLNVLPDLEDDARDGIRGLPHRIGSRGSRALAPLLLVTGTALLALAPPGGTPLWSWVAVGVAVLLAVPAATARGKVPFQAAIGIALLNVIVLTLRT</sequence>
<feature type="transmembrane region" description="Helical" evidence="5">
    <location>
        <begin position="249"/>
        <end position="267"/>
    </location>
</feature>
<evidence type="ECO:0000256" key="3">
    <source>
        <dbReference type="ARBA" id="ARBA00022989"/>
    </source>
</evidence>
<keyword evidence="4 5" id="KW-0472">Membrane</keyword>
<dbReference type="Proteomes" id="UP001056455">
    <property type="component" value="Chromosome"/>
</dbReference>
<keyword evidence="7" id="KW-1185">Reference proteome</keyword>
<dbReference type="InterPro" id="IPR000537">
    <property type="entry name" value="UbiA_prenyltransferase"/>
</dbReference>
<dbReference type="RefSeq" id="WP_252594734.1">
    <property type="nucleotide sequence ID" value="NZ_CP099489.1"/>
</dbReference>
<dbReference type="Gene3D" id="1.10.357.140">
    <property type="entry name" value="UbiA prenyltransferase"/>
    <property type="match status" value="1"/>
</dbReference>
<protein>
    <submittedName>
        <fullName evidence="6">UbiA family prenyltransferase</fullName>
    </submittedName>
</protein>
<organism evidence="6 7">
    <name type="scientific">Ornithinimicrobium faecis</name>
    <dbReference type="NCBI Taxonomy" id="2934158"/>
    <lineage>
        <taxon>Bacteria</taxon>
        <taxon>Bacillati</taxon>
        <taxon>Actinomycetota</taxon>
        <taxon>Actinomycetes</taxon>
        <taxon>Micrococcales</taxon>
        <taxon>Ornithinimicrobiaceae</taxon>
        <taxon>Ornithinimicrobium</taxon>
    </lineage>
</organism>
<keyword evidence="3 5" id="KW-1133">Transmembrane helix</keyword>
<dbReference type="InterPro" id="IPR044878">
    <property type="entry name" value="UbiA_sf"/>
</dbReference>
<feature type="transmembrane region" description="Helical" evidence="5">
    <location>
        <begin position="91"/>
        <end position="111"/>
    </location>
</feature>
<gene>
    <name evidence="6" type="ORF">NF556_06680</name>
</gene>
<proteinExistence type="predicted"/>
<evidence type="ECO:0000313" key="6">
    <source>
        <dbReference type="EMBL" id="USQ81326.1"/>
    </source>
</evidence>
<feature type="transmembrane region" description="Helical" evidence="5">
    <location>
        <begin position="20"/>
        <end position="53"/>
    </location>
</feature>
<feature type="transmembrane region" description="Helical" evidence="5">
    <location>
        <begin position="226"/>
        <end position="243"/>
    </location>
</feature>